<dbReference type="Proteomes" id="UP000256970">
    <property type="component" value="Unassembled WGS sequence"/>
</dbReference>
<dbReference type="NCBIfam" id="TIGR03330">
    <property type="entry name" value="SAM_DCase_Bsu"/>
    <property type="match status" value="1"/>
</dbReference>
<dbReference type="SUPFAM" id="SSF56276">
    <property type="entry name" value="S-adenosylmethionine decarboxylase"/>
    <property type="match status" value="1"/>
</dbReference>
<evidence type="ECO:0000256" key="4">
    <source>
        <dbReference type="ARBA" id="ARBA00023115"/>
    </source>
</evidence>
<reference evidence="10 11" key="1">
    <citation type="submission" date="2016-10" db="EMBL/GenBank/DDBJ databases">
        <authorList>
            <person name="Cai Z."/>
        </authorList>
    </citation>
    <scope>NUCLEOTIDE SEQUENCE [LARGE SCALE GENOMIC DNA]</scope>
</reference>
<evidence type="ECO:0000256" key="2">
    <source>
        <dbReference type="ARBA" id="ARBA00022793"/>
    </source>
</evidence>
<dbReference type="AlphaFoldDB" id="A0A383VZ04"/>
<feature type="region of interest" description="Disordered" evidence="9">
    <location>
        <begin position="494"/>
        <end position="518"/>
    </location>
</feature>
<feature type="compositionally biased region" description="Low complexity" evidence="9">
    <location>
        <begin position="501"/>
        <end position="518"/>
    </location>
</feature>
<evidence type="ECO:0000256" key="3">
    <source>
        <dbReference type="ARBA" id="ARBA00022813"/>
    </source>
</evidence>
<feature type="region of interest" description="Disordered" evidence="9">
    <location>
        <begin position="76"/>
        <end position="101"/>
    </location>
</feature>
<dbReference type="InterPro" id="IPR016067">
    <property type="entry name" value="S-AdoMet_deCO2ase_core"/>
</dbReference>
<dbReference type="GO" id="GO:0008295">
    <property type="term" value="P:spermidine biosynthetic process"/>
    <property type="evidence" value="ECO:0007669"/>
    <property type="project" value="InterPro"/>
</dbReference>
<dbReference type="InterPro" id="IPR029063">
    <property type="entry name" value="SAM-dependent_MTases_sf"/>
</dbReference>
<accession>A0A383VZ04</accession>
<dbReference type="Gene3D" id="3.40.50.150">
    <property type="entry name" value="Vaccinia Virus protein VP39"/>
    <property type="match status" value="1"/>
</dbReference>
<evidence type="ECO:0000313" key="11">
    <source>
        <dbReference type="Proteomes" id="UP000256970"/>
    </source>
</evidence>
<evidence type="ECO:0000256" key="7">
    <source>
        <dbReference type="ARBA" id="ARBA00023270"/>
    </source>
</evidence>
<dbReference type="PROSITE" id="PS51257">
    <property type="entry name" value="PROKAR_LIPOPROTEIN"/>
    <property type="match status" value="1"/>
</dbReference>
<dbReference type="Gene3D" id="2.30.140.10">
    <property type="entry name" value="Spermidine synthase, tetramerisation domain"/>
    <property type="match status" value="1"/>
</dbReference>
<dbReference type="GO" id="GO:0005829">
    <property type="term" value="C:cytosol"/>
    <property type="evidence" value="ECO:0007669"/>
    <property type="project" value="TreeGrafter"/>
</dbReference>
<evidence type="ECO:0008006" key="12">
    <source>
        <dbReference type="Google" id="ProtNLM"/>
    </source>
</evidence>
<sequence>MRSSPSGTIKTRSASPKSAKGLLLAALGIACACAASYVAGVQASRCKLTAVIHGAASPAHPQQQQPVRHIAPASPPAIAATHQPPSSSSSSSSSNSSSAAHAPMGRHTLLEFYNIPEHLFAPLTDIDTLQRSLTVLIQQSAMTYLGHSCHVFAGTQGVTCVFLLSESHLSLHTWPEHHYAALDIFTCGKAAHPEVMEQGLRELLQPGLVLRQQLARGGLELDKLSPEQRKAKVLHTFMANGQDGESLGQVLHQVPILHSSASRYQSITVIEVPGQLGRCLMLDDTIQFCSQDLDGYTDHMARHPLQLLQAVRGCGPAADRLTASTNLESRGNSPAAAAAAAAADADALPVSVTPVTSAPAASSPIEGHVTCRKSLLQPPDHIMQAAAAAGGAARTASTAGGMPSCLGASEKSKARVLLVGGGDGWIAGHLVSCYGDYVEHVTAVELDKAVSDVTQQHFRHIMHHGSPFRHPRITWEYQDAYAWALQKATQCSSDAGVRTEASNSSSAPHAPGPAATEYPAAAAEGRRLLVDTAGSSKIAAPSSHIKGGGSPHGSKSTTDCAGYDVVIIDSTDFTFAAASKLHSEAFYAALHALMRPQAALIQIVEIYMRVFEQDFAKMESALRSAGWQGVGRSSVFVPSYSGEALMLHAVKH</sequence>
<evidence type="ECO:0000256" key="5">
    <source>
        <dbReference type="ARBA" id="ARBA00023145"/>
    </source>
</evidence>
<organism evidence="10 11">
    <name type="scientific">Tetradesmus obliquus</name>
    <name type="common">Green alga</name>
    <name type="synonym">Acutodesmus obliquus</name>
    <dbReference type="NCBI Taxonomy" id="3088"/>
    <lineage>
        <taxon>Eukaryota</taxon>
        <taxon>Viridiplantae</taxon>
        <taxon>Chlorophyta</taxon>
        <taxon>core chlorophytes</taxon>
        <taxon>Chlorophyceae</taxon>
        <taxon>CS clade</taxon>
        <taxon>Sphaeropleales</taxon>
        <taxon>Scenedesmaceae</taxon>
        <taxon>Tetradesmus</taxon>
    </lineage>
</organism>
<keyword evidence="8" id="KW-0670">Pyruvate</keyword>
<gene>
    <name evidence="10" type="ORF">BQ4739_LOCUS10388</name>
</gene>
<evidence type="ECO:0000256" key="9">
    <source>
        <dbReference type="SAM" id="MobiDB-lite"/>
    </source>
</evidence>
<evidence type="ECO:0000256" key="8">
    <source>
        <dbReference type="ARBA" id="ARBA00023317"/>
    </source>
</evidence>
<dbReference type="Pfam" id="PF02675">
    <property type="entry name" value="AdoMet_dc"/>
    <property type="match status" value="1"/>
</dbReference>
<comment type="cofactor">
    <cofactor evidence="1">
        <name>pyruvate</name>
        <dbReference type="ChEBI" id="CHEBI:15361"/>
    </cofactor>
</comment>
<dbReference type="InterPro" id="IPR017716">
    <property type="entry name" value="S-AdoMet_deCOase_pro-enz"/>
</dbReference>
<evidence type="ECO:0000256" key="1">
    <source>
        <dbReference type="ARBA" id="ARBA00001928"/>
    </source>
</evidence>
<dbReference type="SUPFAM" id="SSF53335">
    <property type="entry name" value="S-adenosyl-L-methionine-dependent methyltransferases"/>
    <property type="match status" value="2"/>
</dbReference>
<dbReference type="EMBL" id="FNXT01000972">
    <property type="protein sequence ID" value="SZX70150.1"/>
    <property type="molecule type" value="Genomic_DNA"/>
</dbReference>
<keyword evidence="11" id="KW-1185">Reference proteome</keyword>
<keyword evidence="7" id="KW-0704">Schiff base</keyword>
<dbReference type="PANTHER" id="PTHR33866">
    <property type="entry name" value="S-ADENOSYLMETHIONINE DECARBOXYLASE PROENZYME"/>
    <property type="match status" value="1"/>
</dbReference>
<dbReference type="PANTHER" id="PTHR33866:SF2">
    <property type="entry name" value="S-ADENOSYLMETHIONINE DECARBOXYLASE PROENZYME"/>
    <property type="match status" value="1"/>
</dbReference>
<dbReference type="Pfam" id="PF01564">
    <property type="entry name" value="Spermine_synth"/>
    <property type="match status" value="1"/>
</dbReference>
<evidence type="ECO:0000313" key="10">
    <source>
        <dbReference type="EMBL" id="SZX70150.1"/>
    </source>
</evidence>
<feature type="compositionally biased region" description="Low complexity" evidence="9">
    <location>
        <begin position="76"/>
        <end position="98"/>
    </location>
</feature>
<name>A0A383VZ04_TETOB</name>
<keyword evidence="3" id="KW-0068">Autocatalytic cleavage</keyword>
<keyword evidence="6" id="KW-0456">Lyase</keyword>
<dbReference type="InterPro" id="IPR003826">
    <property type="entry name" value="AdoMetDC_fam_prok"/>
</dbReference>
<proteinExistence type="predicted"/>
<dbReference type="InterPro" id="IPR037163">
    <property type="entry name" value="Spermidine_synt_N_sf"/>
</dbReference>
<dbReference type="GO" id="GO:0004014">
    <property type="term" value="F:adenosylmethionine decarboxylase activity"/>
    <property type="evidence" value="ECO:0007669"/>
    <property type="project" value="InterPro"/>
</dbReference>
<dbReference type="Gene3D" id="3.60.90.10">
    <property type="entry name" value="S-adenosylmethionine decarboxylase"/>
    <property type="match status" value="1"/>
</dbReference>
<keyword evidence="4" id="KW-0620">Polyamine biosynthesis</keyword>
<keyword evidence="2" id="KW-0210">Decarboxylase</keyword>
<evidence type="ECO:0000256" key="6">
    <source>
        <dbReference type="ARBA" id="ARBA00023239"/>
    </source>
</evidence>
<protein>
    <recommendedName>
        <fullName evidence="12">PABS domain-containing protein</fullName>
    </recommendedName>
</protein>
<keyword evidence="5" id="KW-0865">Zymogen</keyword>